<feature type="non-terminal residue" evidence="4">
    <location>
        <position position="1"/>
    </location>
</feature>
<dbReference type="InterPro" id="IPR011075">
    <property type="entry name" value="TetR_C"/>
</dbReference>
<evidence type="ECO:0000313" key="5">
    <source>
        <dbReference type="Proteomes" id="UP000253594"/>
    </source>
</evidence>
<sequence>FALPTARESIAALLESAAVSYTTEGKPRGCLVDLSTTNFSPANKGVEDYLRDHRRRAARLLRERFARGVADGDVPAGADLDALTSFYSSVLQGLSIQARDGASRQQLLAIGRCAMAAWDSLLAVEAA</sequence>
<dbReference type="SUPFAM" id="SSF48498">
    <property type="entry name" value="Tetracyclin repressor-like, C-terminal domain"/>
    <property type="match status" value="1"/>
</dbReference>
<dbReference type="Proteomes" id="UP000253594">
    <property type="component" value="Unassembled WGS sequence"/>
</dbReference>
<dbReference type="AlphaFoldDB" id="A0A367M9H4"/>
<protein>
    <submittedName>
        <fullName evidence="4">TetR/AcrR family transcriptional regulator</fullName>
    </submittedName>
</protein>
<gene>
    <name evidence="4" type="ORF">DT376_14575</name>
</gene>
<reference evidence="4 5" key="1">
    <citation type="submission" date="2018-07" db="EMBL/GenBank/DDBJ databases">
        <title>Mechanisms of high-level aminoglycoside resistance among Gram-negative pathogens in Brazil.</title>
        <authorList>
            <person name="Ballaben A.S."/>
            <person name="Darini A.L.C."/>
            <person name="Doi Y."/>
        </authorList>
    </citation>
    <scope>NUCLEOTIDE SEQUENCE [LARGE SCALE GENOMIC DNA]</scope>
    <source>
        <strain evidence="4 5">B2-305</strain>
    </source>
</reference>
<name>A0A367M9H4_PSEAI</name>
<keyword evidence="2" id="KW-0804">Transcription</keyword>
<comment type="caution">
    <text evidence="4">The sequence shown here is derived from an EMBL/GenBank/DDBJ whole genome shotgun (WGS) entry which is preliminary data.</text>
</comment>
<dbReference type="EMBL" id="QORE01000438">
    <property type="protein sequence ID" value="RCI74145.1"/>
    <property type="molecule type" value="Genomic_DNA"/>
</dbReference>
<evidence type="ECO:0000259" key="3">
    <source>
        <dbReference type="Pfam" id="PF16925"/>
    </source>
</evidence>
<keyword evidence="1" id="KW-0805">Transcription regulation</keyword>
<feature type="domain" description="Tetracyclin repressor-like C-terminal" evidence="3">
    <location>
        <begin position="10"/>
        <end position="99"/>
    </location>
</feature>
<organism evidence="4 5">
    <name type="scientific">Pseudomonas aeruginosa</name>
    <dbReference type="NCBI Taxonomy" id="287"/>
    <lineage>
        <taxon>Bacteria</taxon>
        <taxon>Pseudomonadati</taxon>
        <taxon>Pseudomonadota</taxon>
        <taxon>Gammaproteobacteria</taxon>
        <taxon>Pseudomonadales</taxon>
        <taxon>Pseudomonadaceae</taxon>
        <taxon>Pseudomonas</taxon>
    </lineage>
</organism>
<dbReference type="RefSeq" id="WP_048276572.1">
    <property type="nucleotide sequence ID" value="NZ_LEFK01000131.1"/>
</dbReference>
<dbReference type="PANTHER" id="PTHR47506">
    <property type="entry name" value="TRANSCRIPTIONAL REGULATORY PROTEIN"/>
    <property type="match status" value="1"/>
</dbReference>
<evidence type="ECO:0000313" key="4">
    <source>
        <dbReference type="EMBL" id="RCI74145.1"/>
    </source>
</evidence>
<proteinExistence type="predicted"/>
<dbReference type="PANTHER" id="PTHR47506:SF1">
    <property type="entry name" value="HTH-TYPE TRANSCRIPTIONAL REGULATOR YJDC"/>
    <property type="match status" value="1"/>
</dbReference>
<evidence type="ECO:0000256" key="1">
    <source>
        <dbReference type="ARBA" id="ARBA00023015"/>
    </source>
</evidence>
<accession>A0A367M9H4</accession>
<dbReference type="Pfam" id="PF16925">
    <property type="entry name" value="TetR_C_13"/>
    <property type="match status" value="1"/>
</dbReference>
<dbReference type="Gene3D" id="1.10.357.10">
    <property type="entry name" value="Tetracycline Repressor, domain 2"/>
    <property type="match status" value="1"/>
</dbReference>
<evidence type="ECO:0000256" key="2">
    <source>
        <dbReference type="ARBA" id="ARBA00023163"/>
    </source>
</evidence>
<dbReference type="InterPro" id="IPR036271">
    <property type="entry name" value="Tet_transcr_reg_TetR-rel_C_sf"/>
</dbReference>